<reference evidence="1 2" key="1">
    <citation type="journal article" date="2006" name="Science">
        <title>Phytophthora genome sequences uncover evolutionary origins and mechanisms of pathogenesis.</title>
        <authorList>
            <person name="Tyler B.M."/>
            <person name="Tripathy S."/>
            <person name="Zhang X."/>
            <person name="Dehal P."/>
            <person name="Jiang R.H."/>
            <person name="Aerts A."/>
            <person name="Arredondo F.D."/>
            <person name="Baxter L."/>
            <person name="Bensasson D."/>
            <person name="Beynon J.L."/>
            <person name="Chapman J."/>
            <person name="Damasceno C.M."/>
            <person name="Dorrance A.E."/>
            <person name="Dou D."/>
            <person name="Dickerman A.W."/>
            <person name="Dubchak I.L."/>
            <person name="Garbelotto M."/>
            <person name="Gijzen M."/>
            <person name="Gordon S.G."/>
            <person name="Govers F."/>
            <person name="Grunwald N.J."/>
            <person name="Huang W."/>
            <person name="Ivors K.L."/>
            <person name="Jones R.W."/>
            <person name="Kamoun S."/>
            <person name="Krampis K."/>
            <person name="Lamour K.H."/>
            <person name="Lee M.K."/>
            <person name="McDonald W.H."/>
            <person name="Medina M."/>
            <person name="Meijer H.J."/>
            <person name="Nordberg E.K."/>
            <person name="Maclean D.J."/>
            <person name="Ospina-Giraldo M.D."/>
            <person name="Morris P.F."/>
            <person name="Phuntumart V."/>
            <person name="Putnam N.H."/>
            <person name="Rash S."/>
            <person name="Rose J.K."/>
            <person name="Sakihama Y."/>
            <person name="Salamov A.A."/>
            <person name="Savidor A."/>
            <person name="Scheuring C.F."/>
            <person name="Smith B.M."/>
            <person name="Sobral B.W."/>
            <person name="Terry A."/>
            <person name="Torto-Alalibo T.A."/>
            <person name="Win J."/>
            <person name="Xu Z."/>
            <person name="Zhang H."/>
            <person name="Grigoriev I.V."/>
            <person name="Rokhsar D.S."/>
            <person name="Boore J.L."/>
        </authorList>
    </citation>
    <scope>NUCLEOTIDE SEQUENCE [LARGE SCALE GENOMIC DNA]</scope>
    <source>
        <strain evidence="1 2">P6497</strain>
    </source>
</reference>
<feature type="non-terminal residue" evidence="1">
    <location>
        <position position="200"/>
    </location>
</feature>
<evidence type="ECO:0000313" key="1">
    <source>
        <dbReference type="EMBL" id="EGZ19294.1"/>
    </source>
</evidence>
<evidence type="ECO:0000313" key="2">
    <source>
        <dbReference type="Proteomes" id="UP000002640"/>
    </source>
</evidence>
<sequence length="200" mass="22720">MIDSLVDAVTNTRRSYGAAASGPVGLTIRTESEFIDRLHQYILPRIFTTMNWRTNQALYYSPEVLAGMDASSICFPVNGKSVRTPRFCQELWINFRRTCASTDFKGRSVGLLYVHTMQRLRDAQARFPSLLVDLTFLESLEDLQTCRGGLSSVGYRRSDVSTIIRARNCSGKEDHSACETLYVEDYRYEAGFLLSDVVEW</sequence>
<protein>
    <submittedName>
        <fullName evidence="1">Uncharacterized protein</fullName>
    </submittedName>
</protein>
<dbReference type="RefSeq" id="XP_009522011.1">
    <property type="nucleotide sequence ID" value="XM_009523716.1"/>
</dbReference>
<dbReference type="KEGG" id="psoj:PHYSODRAFT_488992"/>
<name>G4Z2W1_PHYSP</name>
<dbReference type="GeneID" id="20656366"/>
<keyword evidence="2" id="KW-1185">Reference proteome</keyword>
<dbReference type="EMBL" id="JH159153">
    <property type="protein sequence ID" value="EGZ19294.1"/>
    <property type="molecule type" value="Genomic_DNA"/>
</dbReference>
<dbReference type="InParanoid" id="G4Z2W1"/>
<gene>
    <name evidence="1" type="ORF">PHYSODRAFT_488992</name>
</gene>
<accession>G4Z2W1</accession>
<organism evidence="1 2">
    <name type="scientific">Phytophthora sojae (strain P6497)</name>
    <name type="common">Soybean stem and root rot agent</name>
    <name type="synonym">Phytophthora megasperma f. sp. glycines</name>
    <dbReference type="NCBI Taxonomy" id="1094619"/>
    <lineage>
        <taxon>Eukaryota</taxon>
        <taxon>Sar</taxon>
        <taxon>Stramenopiles</taxon>
        <taxon>Oomycota</taxon>
        <taxon>Peronosporomycetes</taxon>
        <taxon>Peronosporales</taxon>
        <taxon>Peronosporaceae</taxon>
        <taxon>Phytophthora</taxon>
    </lineage>
</organism>
<dbReference type="AlphaFoldDB" id="G4Z2W1"/>
<dbReference type="Proteomes" id="UP000002640">
    <property type="component" value="Unassembled WGS sequence"/>
</dbReference>
<proteinExistence type="predicted"/>